<feature type="transmembrane region" description="Helical" evidence="1">
    <location>
        <begin position="30"/>
        <end position="52"/>
    </location>
</feature>
<dbReference type="InterPro" id="IPR010664">
    <property type="entry name" value="LipoPS_assembly_LptC-rel"/>
</dbReference>
<dbReference type="NCBIfam" id="TIGR04409">
    <property type="entry name" value="LptC_YrbK"/>
    <property type="match status" value="1"/>
</dbReference>
<dbReference type="RefSeq" id="WP_307350749.1">
    <property type="nucleotide sequence ID" value="NZ_JAUSVS010000006.1"/>
</dbReference>
<comment type="caution">
    <text evidence="2">The sequence shown here is derived from an EMBL/GenBank/DDBJ whole genome shotgun (WGS) entry which is preliminary data.</text>
</comment>
<reference evidence="2 3" key="1">
    <citation type="submission" date="2023-07" db="EMBL/GenBank/DDBJ databases">
        <title>Genomic Encyclopedia of Type Strains, Phase IV (KMG-IV): sequencing the most valuable type-strain genomes for metagenomic binning, comparative biology and taxonomic classification.</title>
        <authorList>
            <person name="Goeker M."/>
        </authorList>
    </citation>
    <scope>NUCLEOTIDE SEQUENCE [LARGE SCALE GENOMIC DNA]</scope>
    <source>
        <strain evidence="2 3">DSM 18695</strain>
    </source>
</reference>
<name>A0ABU0ITV7_9CAUL</name>
<sequence>MTHAAAHGFEPRRIGPAMGRWRRRSALIKALRWALPLAMGLIAAFLVAMVVLSGVKSAKPDLKAASTAIRLVNARFMGRVKDGRSFQIGARDAMRDEKNLNLVILSEPNLTIGGETPTPARLAARRGEYDEVKRILTLIGDVRIDDGSGRRVNSERAVVDTRTGKVVGQSGITGDGPMGQFSAQSYNVDQKSKKLEFKGRVRARMNTK</sequence>
<keyword evidence="1" id="KW-1133">Transmembrane helix</keyword>
<organism evidence="2 3">
    <name type="scientific">Caulobacter ginsengisoli</name>
    <dbReference type="NCBI Taxonomy" id="400775"/>
    <lineage>
        <taxon>Bacteria</taxon>
        <taxon>Pseudomonadati</taxon>
        <taxon>Pseudomonadota</taxon>
        <taxon>Alphaproteobacteria</taxon>
        <taxon>Caulobacterales</taxon>
        <taxon>Caulobacteraceae</taxon>
        <taxon>Caulobacter</taxon>
    </lineage>
</organism>
<dbReference type="InterPro" id="IPR026265">
    <property type="entry name" value="LptC"/>
</dbReference>
<keyword evidence="3" id="KW-1185">Reference proteome</keyword>
<dbReference type="Gene3D" id="2.60.450.10">
    <property type="entry name" value="Lipopolysaccharide (LPS) transport protein A like domain"/>
    <property type="match status" value="1"/>
</dbReference>
<dbReference type="Pfam" id="PF06835">
    <property type="entry name" value="LptC"/>
    <property type="match status" value="1"/>
</dbReference>
<dbReference type="EMBL" id="JAUSVS010000006">
    <property type="protein sequence ID" value="MDQ0465438.1"/>
    <property type="molecule type" value="Genomic_DNA"/>
</dbReference>
<protein>
    <submittedName>
        <fullName evidence="2">Lipopolysaccharide export system protein LptC</fullName>
    </submittedName>
</protein>
<accession>A0ABU0ITV7</accession>
<keyword evidence="1" id="KW-0472">Membrane</keyword>
<dbReference type="Proteomes" id="UP001228905">
    <property type="component" value="Unassembled WGS sequence"/>
</dbReference>
<gene>
    <name evidence="2" type="ORF">QO010_003225</name>
</gene>
<proteinExistence type="predicted"/>
<evidence type="ECO:0000256" key="1">
    <source>
        <dbReference type="SAM" id="Phobius"/>
    </source>
</evidence>
<evidence type="ECO:0000313" key="3">
    <source>
        <dbReference type="Proteomes" id="UP001228905"/>
    </source>
</evidence>
<keyword evidence="1" id="KW-0812">Transmembrane</keyword>
<evidence type="ECO:0000313" key="2">
    <source>
        <dbReference type="EMBL" id="MDQ0465438.1"/>
    </source>
</evidence>